<sequence>MAGAIHPDGDVVFIVGDKKSRLMVSSVILRNSSPVFDVLLGPKYAEGQELSSKGSVEVPLPEDDPEALTTILCVLHGRNDRVPEEIPGDKLCEIATLCDKYDLFIPLKFAIQQLLNARRLVNEPSELWLLMSAAYWFRHEKVFAKATHDLIKYHVGSFTTFARRTEIHSDSAALICPCQYLLRNNGAGRSFEY</sequence>
<evidence type="ECO:0000313" key="2">
    <source>
        <dbReference type="EMBL" id="ROV92286.1"/>
    </source>
</evidence>
<protein>
    <recommendedName>
        <fullName evidence="1">BTB domain-containing protein</fullName>
    </recommendedName>
</protein>
<dbReference type="STRING" id="252740.A0A423VMQ4"/>
<gene>
    <name evidence="2" type="ORF">VSDG_07238</name>
</gene>
<dbReference type="OrthoDB" id="4587411at2759"/>
<dbReference type="SMART" id="SM00225">
    <property type="entry name" value="BTB"/>
    <property type="match status" value="1"/>
</dbReference>
<dbReference type="AlphaFoldDB" id="A0A423VMQ4"/>
<accession>A0A423VMQ4</accession>
<organism evidence="2 3">
    <name type="scientific">Cytospora chrysosperma</name>
    <name type="common">Cytospora canker fungus</name>
    <name type="synonym">Sphaeria chrysosperma</name>
    <dbReference type="NCBI Taxonomy" id="252740"/>
    <lineage>
        <taxon>Eukaryota</taxon>
        <taxon>Fungi</taxon>
        <taxon>Dikarya</taxon>
        <taxon>Ascomycota</taxon>
        <taxon>Pezizomycotina</taxon>
        <taxon>Sordariomycetes</taxon>
        <taxon>Sordariomycetidae</taxon>
        <taxon>Diaporthales</taxon>
        <taxon>Cytosporaceae</taxon>
        <taxon>Cytospora</taxon>
    </lineage>
</organism>
<feature type="domain" description="BTB" evidence="1">
    <location>
        <begin position="9"/>
        <end position="84"/>
    </location>
</feature>
<dbReference type="EMBL" id="LJZO01000038">
    <property type="protein sequence ID" value="ROV92286.1"/>
    <property type="molecule type" value="Genomic_DNA"/>
</dbReference>
<reference evidence="2 3" key="1">
    <citation type="submission" date="2015-09" db="EMBL/GenBank/DDBJ databases">
        <title>Host preference determinants of Valsa canker pathogens revealed by comparative genomics.</title>
        <authorList>
            <person name="Yin Z."/>
            <person name="Huang L."/>
        </authorList>
    </citation>
    <scope>NUCLEOTIDE SEQUENCE [LARGE SCALE GENOMIC DNA]</scope>
    <source>
        <strain evidence="2 3">YSFL</strain>
    </source>
</reference>
<evidence type="ECO:0000259" key="1">
    <source>
        <dbReference type="PROSITE" id="PS50097"/>
    </source>
</evidence>
<dbReference type="SUPFAM" id="SSF54695">
    <property type="entry name" value="POZ domain"/>
    <property type="match status" value="1"/>
</dbReference>
<dbReference type="Gene3D" id="3.30.710.10">
    <property type="entry name" value="Potassium Channel Kv1.1, Chain A"/>
    <property type="match status" value="1"/>
</dbReference>
<dbReference type="Pfam" id="PF00651">
    <property type="entry name" value="BTB"/>
    <property type="match status" value="1"/>
</dbReference>
<proteinExistence type="predicted"/>
<dbReference type="PROSITE" id="PS50097">
    <property type="entry name" value="BTB"/>
    <property type="match status" value="1"/>
</dbReference>
<dbReference type="InterPro" id="IPR011333">
    <property type="entry name" value="SKP1/BTB/POZ_sf"/>
</dbReference>
<name>A0A423VMQ4_CYTCH</name>
<dbReference type="InterPro" id="IPR000210">
    <property type="entry name" value="BTB/POZ_dom"/>
</dbReference>
<dbReference type="CDD" id="cd18186">
    <property type="entry name" value="BTB_POZ_ZBTB_KLHL-like"/>
    <property type="match status" value="1"/>
</dbReference>
<keyword evidence="3" id="KW-1185">Reference proteome</keyword>
<dbReference type="Proteomes" id="UP000284375">
    <property type="component" value="Unassembled WGS sequence"/>
</dbReference>
<comment type="caution">
    <text evidence="2">The sequence shown here is derived from an EMBL/GenBank/DDBJ whole genome shotgun (WGS) entry which is preliminary data.</text>
</comment>
<evidence type="ECO:0000313" key="3">
    <source>
        <dbReference type="Proteomes" id="UP000284375"/>
    </source>
</evidence>